<dbReference type="Gene3D" id="3.90.830.10">
    <property type="entry name" value="Syntaxin Binding Protein 1, Chain A, domain 2"/>
    <property type="match status" value="1"/>
</dbReference>
<dbReference type="InterPro" id="IPR027482">
    <property type="entry name" value="Sec1-like_dom2"/>
</dbReference>
<evidence type="ECO:0000313" key="8">
    <source>
        <dbReference type="Proteomes" id="UP000009022"/>
    </source>
</evidence>
<dbReference type="SUPFAM" id="SSF56815">
    <property type="entry name" value="Sec1/munc18-like (SM) proteins"/>
    <property type="match status" value="1"/>
</dbReference>
<dbReference type="FunCoup" id="B3RRU0">
    <property type="interactions" value="2520"/>
</dbReference>
<dbReference type="InterPro" id="IPR036045">
    <property type="entry name" value="Sec1-like_sf"/>
</dbReference>
<dbReference type="GO" id="GO:0016192">
    <property type="term" value="P:vesicle-mediated transport"/>
    <property type="evidence" value="ECO:0000318"/>
    <property type="project" value="GO_Central"/>
</dbReference>
<dbReference type="KEGG" id="tad:TRIADDRAFT_22566"/>
<dbReference type="EMBL" id="DS985243">
    <property type="protein sequence ID" value="EDV26408.1"/>
    <property type="molecule type" value="Genomic_DNA"/>
</dbReference>
<evidence type="ECO:0000256" key="6">
    <source>
        <dbReference type="ARBA" id="ARBA00073001"/>
    </source>
</evidence>
<protein>
    <recommendedName>
        <fullName evidence="6">Vacuolar protein sorting-associated protein 45</fullName>
    </recommendedName>
</protein>
<evidence type="ECO:0000256" key="1">
    <source>
        <dbReference type="ARBA" id="ARBA00004184"/>
    </source>
</evidence>
<dbReference type="InterPro" id="IPR043154">
    <property type="entry name" value="Sec-1-like_dom1"/>
</dbReference>
<dbReference type="Gene3D" id="3.40.50.1910">
    <property type="match status" value="1"/>
</dbReference>
<evidence type="ECO:0000256" key="2">
    <source>
        <dbReference type="ARBA" id="ARBA00009884"/>
    </source>
</evidence>
<keyword evidence="3" id="KW-0813">Transport</keyword>
<dbReference type="Pfam" id="PF00995">
    <property type="entry name" value="Sec1"/>
    <property type="match status" value="1"/>
</dbReference>
<evidence type="ECO:0000256" key="4">
    <source>
        <dbReference type="ARBA" id="ARBA00022927"/>
    </source>
</evidence>
<dbReference type="eggNOG" id="KOG1299">
    <property type="taxonomic scope" value="Eukaryota"/>
</dbReference>
<keyword evidence="4" id="KW-0653">Protein transport</keyword>
<comment type="similarity">
    <text evidence="2">Belongs to the STXBP/unc-18/SEC1 family.</text>
</comment>
<dbReference type="PIRSF" id="PIRSF005715">
    <property type="entry name" value="VPS45_Sec1"/>
    <property type="match status" value="1"/>
</dbReference>
<reference evidence="7 8" key="1">
    <citation type="journal article" date="2008" name="Nature">
        <title>The Trichoplax genome and the nature of placozoans.</title>
        <authorList>
            <person name="Srivastava M."/>
            <person name="Begovic E."/>
            <person name="Chapman J."/>
            <person name="Putnam N.H."/>
            <person name="Hellsten U."/>
            <person name="Kawashima T."/>
            <person name="Kuo A."/>
            <person name="Mitros T."/>
            <person name="Salamov A."/>
            <person name="Carpenter M.L."/>
            <person name="Signorovitch A.Y."/>
            <person name="Moreno M.A."/>
            <person name="Kamm K."/>
            <person name="Grimwood J."/>
            <person name="Schmutz J."/>
            <person name="Shapiro H."/>
            <person name="Grigoriev I.V."/>
            <person name="Buss L.W."/>
            <person name="Schierwater B."/>
            <person name="Dellaporta S.L."/>
            <person name="Rokhsar D.S."/>
        </authorList>
    </citation>
    <scope>NUCLEOTIDE SEQUENCE [LARGE SCALE GENOMIC DNA]</scope>
    <source>
        <strain evidence="7 8">Grell-BS-1999</strain>
    </source>
</reference>
<dbReference type="InParanoid" id="B3RRU0"/>
<keyword evidence="8" id="KW-1185">Reference proteome</keyword>
<dbReference type="Gene3D" id="3.40.50.2060">
    <property type="match status" value="1"/>
</dbReference>
<gene>
    <name evidence="7" type="ORF">TRIADDRAFT_22566</name>
</gene>
<dbReference type="PhylomeDB" id="B3RRU0"/>
<dbReference type="Gene3D" id="1.25.40.60">
    <property type="match status" value="1"/>
</dbReference>
<organism evidence="7 8">
    <name type="scientific">Trichoplax adhaerens</name>
    <name type="common">Trichoplax reptans</name>
    <dbReference type="NCBI Taxonomy" id="10228"/>
    <lineage>
        <taxon>Eukaryota</taxon>
        <taxon>Metazoa</taxon>
        <taxon>Placozoa</taxon>
        <taxon>Uniplacotomia</taxon>
        <taxon>Trichoplacea</taxon>
        <taxon>Trichoplacidae</taxon>
        <taxon>Trichoplax</taxon>
    </lineage>
</organism>
<dbReference type="OMA" id="VHQLNNA"/>
<dbReference type="FunFam" id="3.90.830.10:FF:000002">
    <property type="entry name" value="Vacuolar protein sorting-associated protein 45"/>
    <property type="match status" value="1"/>
</dbReference>
<dbReference type="GO" id="GO:0000139">
    <property type="term" value="C:Golgi membrane"/>
    <property type="evidence" value="ECO:0000318"/>
    <property type="project" value="GO_Central"/>
</dbReference>
<keyword evidence="5" id="KW-0472">Membrane</keyword>
<dbReference type="Proteomes" id="UP000009022">
    <property type="component" value="Unassembled WGS sequence"/>
</dbReference>
<dbReference type="GO" id="GO:0006886">
    <property type="term" value="P:intracellular protein transport"/>
    <property type="evidence" value="ECO:0000318"/>
    <property type="project" value="GO_Central"/>
</dbReference>
<proteinExistence type="inferred from homology"/>
<dbReference type="AlphaFoldDB" id="B3RRU0"/>
<dbReference type="OrthoDB" id="10266265at2759"/>
<accession>B3RRU0</accession>
<evidence type="ECO:0000256" key="5">
    <source>
        <dbReference type="ARBA" id="ARBA00023136"/>
    </source>
</evidence>
<dbReference type="HOGENOM" id="CLU_013933_3_1_1"/>
<dbReference type="InterPro" id="IPR043127">
    <property type="entry name" value="Sec-1-like_dom3a"/>
</dbReference>
<dbReference type="CTD" id="6752139"/>
<dbReference type="FunFam" id="3.40.50.2060:FF:000003">
    <property type="entry name" value="vacuolar protein sorting-associated protein 45 isoform X1"/>
    <property type="match status" value="1"/>
</dbReference>
<evidence type="ECO:0000313" key="7">
    <source>
        <dbReference type="EMBL" id="EDV26408.1"/>
    </source>
</evidence>
<dbReference type="InterPro" id="IPR001619">
    <property type="entry name" value="Sec1-like"/>
</dbReference>
<dbReference type="GeneID" id="6752139"/>
<evidence type="ECO:0000256" key="3">
    <source>
        <dbReference type="ARBA" id="ARBA00022448"/>
    </source>
</evidence>
<dbReference type="STRING" id="10228.B3RRU0"/>
<sequence length="548" mass="62762">MNAIIAVKQYITKMVDDCGSGMKVLLMDKETTSIVSMVYAQSEILQKEVYLFESIEQPNRETMKHLKAICFIRPTQDNVELIQQELQSPKYGFYYLYFSNRLGKQALKAIASADEQELVREVQEFYADYFAVNKNLFTLNIPCCYQNMSWKRDKLDRSIEGIAALLLSLKKNPVIRYQQSSDNAKQVAEGLKRLINKEGALFDFRKSDVAPVLIILDRKEDPVTPILNQWTYQAMIHELLTIRKNVVDLSYVPGISKELKQLIFSGEQDEFYDKNLYRNFGEIGQNIKSLMEKFQEKSQRSQKLESIADMKAFVESYPEFKKMSGTVSKHVTVVSELSKIVTEQDLLALSEVEQEISCQTSHSNAVEMINKVLHNEKATDLNLLRIILLYALRYEHHSGNQLHRFLDVLSRRDFPDQYKKAIQAVLQYGGKKSRGSDIFGGNTPLSITKKFFKGLKGVENIYTQHTPLVQDVLDSLVKGKLSDGQYPYATGSPVRDRVQDVIIFIAGGATYEEAYSVQNFCSINQGVRVLLGGTYVHNFKRFVKYYIS</sequence>
<dbReference type="RefSeq" id="XP_002110404.1">
    <property type="nucleotide sequence ID" value="XM_002110368.1"/>
</dbReference>
<name>B3RRU0_TRIAD</name>
<comment type="subcellular location">
    <subcellularLocation>
        <location evidence="1">Endomembrane system</location>
        <topology evidence="1">Peripheral membrane protein</topology>
    </subcellularLocation>
</comment>
<dbReference type="PANTHER" id="PTHR11679">
    <property type="entry name" value="VESICLE PROTEIN SORTING-ASSOCIATED"/>
    <property type="match status" value="1"/>
</dbReference>
<dbReference type="GO" id="GO:0031410">
    <property type="term" value="C:cytoplasmic vesicle"/>
    <property type="evidence" value="ECO:0007669"/>
    <property type="project" value="UniProtKB-ARBA"/>
</dbReference>